<dbReference type="InterPro" id="IPR016193">
    <property type="entry name" value="Cytidine_deaminase-like"/>
</dbReference>
<evidence type="ECO:0000256" key="1">
    <source>
        <dbReference type="ARBA" id="ARBA00022723"/>
    </source>
</evidence>
<dbReference type="GO" id="GO:0005634">
    <property type="term" value="C:nucleus"/>
    <property type="evidence" value="ECO:0007669"/>
    <property type="project" value="TreeGrafter"/>
</dbReference>
<dbReference type="PANTHER" id="PTHR13857:SF26">
    <property type="entry name" value="C-U-EDITING ENZYME APOBEC-1"/>
    <property type="match status" value="1"/>
</dbReference>
<dbReference type="GO" id="GO:0005737">
    <property type="term" value="C:cytoplasm"/>
    <property type="evidence" value="ECO:0007669"/>
    <property type="project" value="TreeGrafter"/>
</dbReference>
<reference evidence="4" key="1">
    <citation type="submission" date="2025-08" db="UniProtKB">
        <authorList>
            <consortium name="RefSeq"/>
        </authorList>
    </citation>
    <scope>IDENTIFICATION</scope>
</reference>
<dbReference type="GO" id="GO:0004126">
    <property type="term" value="F:cytidine deaminase activity"/>
    <property type="evidence" value="ECO:0007669"/>
    <property type="project" value="TreeGrafter"/>
</dbReference>
<dbReference type="GO" id="GO:0003723">
    <property type="term" value="F:RNA binding"/>
    <property type="evidence" value="ECO:0007669"/>
    <property type="project" value="TreeGrafter"/>
</dbReference>
<dbReference type="RefSeq" id="XP_017685556.1">
    <property type="nucleotide sequence ID" value="XM_017830067.1"/>
</dbReference>
<dbReference type="PANTHER" id="PTHR13857">
    <property type="entry name" value="MRNA EDITING ENZYME"/>
    <property type="match status" value="1"/>
</dbReference>
<dbReference type="SUPFAM" id="SSF53927">
    <property type="entry name" value="Cytidine deaminase-like"/>
    <property type="match status" value="1"/>
</dbReference>
<keyword evidence="1" id="KW-0479">Metal-binding</keyword>
<dbReference type="GO" id="GO:0008270">
    <property type="term" value="F:zinc ion binding"/>
    <property type="evidence" value="ECO:0007669"/>
    <property type="project" value="InterPro"/>
</dbReference>
<gene>
    <name evidence="4" type="primary">LOC108504720</name>
</gene>
<dbReference type="InterPro" id="IPR016192">
    <property type="entry name" value="APOBEC/CMP_deaminase_Zn-bd"/>
</dbReference>
<dbReference type="Gene3D" id="3.40.140.10">
    <property type="entry name" value="Cytidine Deaminase, domain 2"/>
    <property type="match status" value="1"/>
</dbReference>
<sequence length="185" mass="22438">MYRKKMRGMYISKKALKTQFDPFKFPRETYLLCKLRWGESDRSWIHWVKNYPGDYYHAEVYFLEKIFRMKPYNNVKCSITWYLSWSPCVNCCCEIVYFLERHENVNIDIHVARLYFKDSERTRRGLKKLARSAQVNISVMNMEDYKDCSKNFIQGGADDFWTVNFESEITKNCLKLWDILEDLHL</sequence>
<evidence type="ECO:0000313" key="3">
    <source>
        <dbReference type="Proteomes" id="UP000504624"/>
    </source>
</evidence>
<name>A0A6J0IHU2_9PASS</name>
<dbReference type="Proteomes" id="UP000504624">
    <property type="component" value="Unplaced"/>
</dbReference>
<evidence type="ECO:0000313" key="4">
    <source>
        <dbReference type="RefSeq" id="XP_017685556.1"/>
    </source>
</evidence>
<dbReference type="PROSITE" id="PS00903">
    <property type="entry name" value="CYT_DCMP_DEAMINASES_1"/>
    <property type="match status" value="1"/>
</dbReference>
<keyword evidence="3" id="KW-1185">Reference proteome</keyword>
<keyword evidence="2" id="KW-0378">Hydrolase</keyword>
<dbReference type="Pfam" id="PF18750">
    <property type="entry name" value="SNAD4"/>
    <property type="match status" value="1"/>
</dbReference>
<dbReference type="InterPro" id="IPR050610">
    <property type="entry name" value="APOBEC_Cyt_Deaminase"/>
</dbReference>
<dbReference type="GeneID" id="108504720"/>
<evidence type="ECO:0000256" key="2">
    <source>
        <dbReference type="ARBA" id="ARBA00022801"/>
    </source>
</evidence>
<accession>A0A6J0IHU2</accession>
<organism evidence="3 4">
    <name type="scientific">Lepidothrix coronata</name>
    <name type="common">blue-crowned manakin</name>
    <dbReference type="NCBI Taxonomy" id="321398"/>
    <lineage>
        <taxon>Eukaryota</taxon>
        <taxon>Metazoa</taxon>
        <taxon>Chordata</taxon>
        <taxon>Craniata</taxon>
        <taxon>Vertebrata</taxon>
        <taxon>Euteleostomi</taxon>
        <taxon>Archelosauria</taxon>
        <taxon>Archosauria</taxon>
        <taxon>Dinosauria</taxon>
        <taxon>Saurischia</taxon>
        <taxon>Theropoda</taxon>
        <taxon>Coelurosauria</taxon>
        <taxon>Aves</taxon>
        <taxon>Neognathae</taxon>
        <taxon>Neoaves</taxon>
        <taxon>Telluraves</taxon>
        <taxon>Australaves</taxon>
        <taxon>Passeriformes</taxon>
        <taxon>Pipridae</taxon>
        <taxon>Lepidothrix</taxon>
    </lineage>
</organism>
<dbReference type="GO" id="GO:0016554">
    <property type="term" value="P:cytidine to uridine editing"/>
    <property type="evidence" value="ECO:0007669"/>
    <property type="project" value="TreeGrafter"/>
</dbReference>
<dbReference type="OrthoDB" id="5956704at2759"/>
<proteinExistence type="predicted"/>
<dbReference type="AlphaFoldDB" id="A0A6J0IHU2"/>
<protein>
    <submittedName>
        <fullName evidence="4">C-&gt;U-editing enzyme APOBEC-1-like</fullName>
    </submittedName>
</protein>